<dbReference type="OrthoDB" id="1936364at2759"/>
<keyword evidence="2" id="KW-1185">Reference proteome</keyword>
<evidence type="ECO:0008006" key="3">
    <source>
        <dbReference type="Google" id="ProtNLM"/>
    </source>
</evidence>
<reference evidence="1" key="1">
    <citation type="submission" date="2017-07" db="EMBL/GenBank/DDBJ databases">
        <title>Taro Niue Genome Assembly and Annotation.</title>
        <authorList>
            <person name="Atibalentja N."/>
            <person name="Keating K."/>
            <person name="Fields C.J."/>
        </authorList>
    </citation>
    <scope>NUCLEOTIDE SEQUENCE</scope>
    <source>
        <strain evidence="1">Niue_2</strain>
        <tissue evidence="1">Leaf</tissue>
    </source>
</reference>
<accession>A0A843UHD6</accession>
<gene>
    <name evidence="1" type="ORF">Taro_015293</name>
</gene>
<evidence type="ECO:0000313" key="1">
    <source>
        <dbReference type="EMBL" id="MQL82821.1"/>
    </source>
</evidence>
<organism evidence="1 2">
    <name type="scientific">Colocasia esculenta</name>
    <name type="common">Wild taro</name>
    <name type="synonym">Arum esculentum</name>
    <dbReference type="NCBI Taxonomy" id="4460"/>
    <lineage>
        <taxon>Eukaryota</taxon>
        <taxon>Viridiplantae</taxon>
        <taxon>Streptophyta</taxon>
        <taxon>Embryophyta</taxon>
        <taxon>Tracheophyta</taxon>
        <taxon>Spermatophyta</taxon>
        <taxon>Magnoliopsida</taxon>
        <taxon>Liliopsida</taxon>
        <taxon>Araceae</taxon>
        <taxon>Aroideae</taxon>
        <taxon>Colocasieae</taxon>
        <taxon>Colocasia</taxon>
    </lineage>
</organism>
<name>A0A843UHD6_COLES</name>
<evidence type="ECO:0000313" key="2">
    <source>
        <dbReference type="Proteomes" id="UP000652761"/>
    </source>
</evidence>
<dbReference type="AlphaFoldDB" id="A0A843UHD6"/>
<dbReference type="Proteomes" id="UP000652761">
    <property type="component" value="Unassembled WGS sequence"/>
</dbReference>
<proteinExistence type="predicted"/>
<comment type="caution">
    <text evidence="1">The sequence shown here is derived from an EMBL/GenBank/DDBJ whole genome shotgun (WGS) entry which is preliminary data.</text>
</comment>
<protein>
    <recommendedName>
        <fullName evidence="3">HAT C-terminal dimerisation domain-containing protein</fullName>
    </recommendedName>
</protein>
<dbReference type="EMBL" id="NMUH01000655">
    <property type="protein sequence ID" value="MQL82821.1"/>
    <property type="molecule type" value="Genomic_DNA"/>
</dbReference>
<sequence length="62" mass="6970">MVGGDDKNDMGYLYKAMDHAKLELDLGSNALTFNAIRMLSQTTSTSQCERNWSTFNLIHSKV</sequence>